<name>A0ABY0CN08_9DELT</name>
<evidence type="ECO:0000256" key="1">
    <source>
        <dbReference type="SAM" id="MobiDB-lite"/>
    </source>
</evidence>
<dbReference type="InterPro" id="IPR055531">
    <property type="entry name" value="DUF7107"/>
</dbReference>
<evidence type="ECO:0000259" key="3">
    <source>
        <dbReference type="Pfam" id="PF23416"/>
    </source>
</evidence>
<dbReference type="PANTHER" id="PTHR36519:SF9">
    <property type="entry name" value="EB DOMAIN-CONTAINING PROTEIN-RELATED"/>
    <property type="match status" value="1"/>
</dbReference>
<comment type="caution">
    <text evidence="4">The sequence shown here is derived from an EMBL/GenBank/DDBJ whole genome shotgun (WGS) entry which is preliminary data.</text>
</comment>
<reference evidence="4 5" key="1">
    <citation type="submission" date="2019-01" db="EMBL/GenBank/DDBJ databases">
        <title>Lujinxingia litoralis gen. nov., sp. nov. and Lujinxingia sediminis gen. nov., sp. nov., new members in the order Bradymonadales, isolated from coastal sediment.</title>
        <authorList>
            <person name="Li C.-M."/>
        </authorList>
    </citation>
    <scope>NUCLEOTIDE SEQUENCE [LARGE SCALE GENOMIC DNA]</scope>
    <source>
        <strain evidence="4 5">SEH01</strain>
    </source>
</reference>
<protein>
    <recommendedName>
        <fullName evidence="3">DUF7107 domain-containing protein</fullName>
    </recommendedName>
</protein>
<gene>
    <name evidence="4" type="ORF">EA187_19285</name>
</gene>
<feature type="chain" id="PRO_5045424215" description="DUF7107 domain-containing protein" evidence="2">
    <location>
        <begin position="23"/>
        <end position="316"/>
    </location>
</feature>
<evidence type="ECO:0000313" key="5">
    <source>
        <dbReference type="Proteomes" id="UP000282926"/>
    </source>
</evidence>
<dbReference type="PROSITE" id="PS51257">
    <property type="entry name" value="PROKAR_LIPOPROTEIN"/>
    <property type="match status" value="1"/>
</dbReference>
<dbReference type="PANTHER" id="PTHR36519">
    <property type="entry name" value="FIP (FUNGUS-INDUCED PROTEIN) RELATED-RELATED"/>
    <property type="match status" value="1"/>
</dbReference>
<keyword evidence="2" id="KW-0732">Signal</keyword>
<dbReference type="EMBL" id="SADD01000019">
    <property type="protein sequence ID" value="RVU41046.1"/>
    <property type="molecule type" value="Genomic_DNA"/>
</dbReference>
<feature type="domain" description="DUF7107" evidence="3">
    <location>
        <begin position="169"/>
        <end position="214"/>
    </location>
</feature>
<sequence>MVHLLKLLMVMGLLLFSSACLIVEEGHAWGGEGEVGCECDRDSDCFSGVCDDDVCAEAECSWSSDCNDDERCVNGRCRDSDSPYDDDTGSDAGPGDDGADTGDGGSDAGPGDDSDGGTDSGDDGSDSGDDADCPVDDGGQAGCGPLDGCVLNNECPFGSLCLDGRCQVTCTDDLHCPTSEVCQDGICQPDREGGDQCVYDEDCGEGRCINGFCLDRCESDAACGEGEYCRAGVCRPDHRPGPQCRVGADCNPDEDCVNARCRSACTCDEDCEIIGGTGDTCVEGYCVAAHESNPECTVSSDCADNSRCLDGLCVPF</sequence>
<dbReference type="Pfam" id="PF23416">
    <property type="entry name" value="DUF7107"/>
    <property type="match status" value="1"/>
</dbReference>
<accession>A0ABY0CN08</accession>
<dbReference type="RefSeq" id="WP_127781347.1">
    <property type="nucleotide sequence ID" value="NZ_SADD01000019.1"/>
</dbReference>
<feature type="region of interest" description="Disordered" evidence="1">
    <location>
        <begin position="80"/>
        <end position="131"/>
    </location>
</feature>
<evidence type="ECO:0000256" key="2">
    <source>
        <dbReference type="SAM" id="SignalP"/>
    </source>
</evidence>
<organism evidence="4 5">
    <name type="scientific">Lujinxingia sediminis</name>
    <dbReference type="NCBI Taxonomy" id="2480984"/>
    <lineage>
        <taxon>Bacteria</taxon>
        <taxon>Deltaproteobacteria</taxon>
        <taxon>Bradymonadales</taxon>
        <taxon>Lujinxingiaceae</taxon>
        <taxon>Lujinxingia</taxon>
    </lineage>
</organism>
<keyword evidence="5" id="KW-1185">Reference proteome</keyword>
<evidence type="ECO:0000313" key="4">
    <source>
        <dbReference type="EMBL" id="RVU41046.1"/>
    </source>
</evidence>
<dbReference type="Proteomes" id="UP000282926">
    <property type="component" value="Unassembled WGS sequence"/>
</dbReference>
<proteinExistence type="predicted"/>
<feature type="compositionally biased region" description="Acidic residues" evidence="1">
    <location>
        <begin position="110"/>
        <end position="131"/>
    </location>
</feature>
<feature type="signal peptide" evidence="2">
    <location>
        <begin position="1"/>
        <end position="22"/>
    </location>
</feature>